<reference evidence="1" key="1">
    <citation type="submission" date="2024-09" db="EMBL/GenBank/DDBJ databases">
        <title>Draft Genome Sequences of Neofusicoccum parvum.</title>
        <authorList>
            <person name="Ashida A."/>
            <person name="Camagna M."/>
            <person name="Tanaka A."/>
            <person name="Takemoto D."/>
        </authorList>
    </citation>
    <scope>NUCLEOTIDE SEQUENCE</scope>
    <source>
        <strain evidence="1">PPO83</strain>
    </source>
</reference>
<proteinExistence type="predicted"/>
<evidence type="ECO:0000313" key="2">
    <source>
        <dbReference type="Proteomes" id="UP001165186"/>
    </source>
</evidence>
<sequence>MTAITSIPNPLDAENFFLFYNDQEQQLAADQMPWSETRKTKLRLGSVPASCPTTEPPSTDPSAGRGGAEFSSSDIPPGDLANPSAITSVLFHKMVNVYGVVNGKSNKLLVCRLSPGFHQLKTGTAPLASARGIAACSDGDSKGTLFFTISQNNETLLKSLPLPGTHSSSHTVPAPGPIHPQTYLGAAYGKLGSSSSPDAFVAMQDNHDHIHVFSQHEELSGRIKDSAMKTTPIACVFVGSTLLVYYLGPVGTGSSTSYPPLRRAVAGKGGLGDIHSEILDDAPTPAVLTQLAALAVEGAGGGGGGEGKRVELMYVQAEENELVSWVDPLENVDV</sequence>
<dbReference type="Proteomes" id="UP001165186">
    <property type="component" value="Unassembled WGS sequence"/>
</dbReference>
<keyword evidence="2" id="KW-1185">Reference proteome</keyword>
<organism evidence="1 2">
    <name type="scientific">Neofusicoccum parvum</name>
    <dbReference type="NCBI Taxonomy" id="310453"/>
    <lineage>
        <taxon>Eukaryota</taxon>
        <taxon>Fungi</taxon>
        <taxon>Dikarya</taxon>
        <taxon>Ascomycota</taxon>
        <taxon>Pezizomycotina</taxon>
        <taxon>Dothideomycetes</taxon>
        <taxon>Dothideomycetes incertae sedis</taxon>
        <taxon>Botryosphaeriales</taxon>
        <taxon>Botryosphaeriaceae</taxon>
        <taxon>Neofusicoccum</taxon>
    </lineage>
</organism>
<gene>
    <name evidence="1" type="primary">g1214</name>
    <name evidence="1" type="ORF">NpPPO83_00001214</name>
</gene>
<name>A0ACB5SBR3_9PEZI</name>
<comment type="caution">
    <text evidence="1">The sequence shown here is derived from an EMBL/GenBank/DDBJ whole genome shotgun (WGS) entry which is preliminary data.</text>
</comment>
<evidence type="ECO:0000313" key="1">
    <source>
        <dbReference type="EMBL" id="GME34019.1"/>
    </source>
</evidence>
<accession>A0ACB5SBR3</accession>
<dbReference type="EMBL" id="BSXG01000066">
    <property type="protein sequence ID" value="GME34019.1"/>
    <property type="molecule type" value="Genomic_DNA"/>
</dbReference>
<protein>
    <submittedName>
        <fullName evidence="1">Uncharacterized protein</fullName>
    </submittedName>
</protein>